<dbReference type="InterPro" id="IPR050779">
    <property type="entry name" value="Transglutaminase"/>
</dbReference>
<dbReference type="SUPFAM" id="SSF81296">
    <property type="entry name" value="E set domains"/>
    <property type="match status" value="1"/>
</dbReference>
<comment type="similarity">
    <text evidence="1">Belongs to the transglutaminase superfamily. Transglutaminase family.</text>
</comment>
<organism evidence="3 4">
    <name type="scientific">Biomphalaria glabrata</name>
    <name type="common">Bloodfluke planorb</name>
    <name type="synonym">Freshwater snail</name>
    <dbReference type="NCBI Taxonomy" id="6526"/>
    <lineage>
        <taxon>Eukaryota</taxon>
        <taxon>Metazoa</taxon>
        <taxon>Spiralia</taxon>
        <taxon>Lophotrochozoa</taxon>
        <taxon>Mollusca</taxon>
        <taxon>Gastropoda</taxon>
        <taxon>Heterobranchia</taxon>
        <taxon>Euthyneura</taxon>
        <taxon>Panpulmonata</taxon>
        <taxon>Hygrophila</taxon>
        <taxon>Lymnaeoidea</taxon>
        <taxon>Planorbidae</taxon>
        <taxon>Biomphalaria</taxon>
    </lineage>
</organism>
<name>A0A2C9LXS8_BIOGL</name>
<evidence type="ECO:0000313" key="3">
    <source>
        <dbReference type="EnsemblMetazoa" id="BGLB036239-PA"/>
    </source>
</evidence>
<reference evidence="3" key="1">
    <citation type="submission" date="2020-05" db="UniProtKB">
        <authorList>
            <consortium name="EnsemblMetazoa"/>
        </authorList>
    </citation>
    <scope>IDENTIFICATION</scope>
    <source>
        <strain evidence="3">BB02</strain>
    </source>
</reference>
<sequence>MTLTSPFFIGSRPTQSRGSVVAVNQVDKVQDGVWGFQIVSAKDKSVSLRVSSDSDAIVGRYELFIDTIHRAGEDAEKWRHKHPDDIFLIFNPWHS</sequence>
<dbReference type="VEuPathDB" id="VectorBase:BGLAX_052107"/>
<dbReference type="AlphaFoldDB" id="A0A2C9LXS8"/>
<accession>A0A2C9LXS8</accession>
<evidence type="ECO:0000259" key="2">
    <source>
        <dbReference type="Pfam" id="PF00868"/>
    </source>
</evidence>
<dbReference type="InterPro" id="IPR014756">
    <property type="entry name" value="Ig_E-set"/>
</dbReference>
<protein>
    <recommendedName>
        <fullName evidence="2">Transglutaminase N-terminal domain-containing protein</fullName>
    </recommendedName>
</protein>
<dbReference type="GO" id="GO:0003810">
    <property type="term" value="F:protein-glutamine gamma-glutamyltransferase activity"/>
    <property type="evidence" value="ECO:0007669"/>
    <property type="project" value="TreeGrafter"/>
</dbReference>
<dbReference type="KEGG" id="bgt:106070471"/>
<dbReference type="PANTHER" id="PTHR11590:SF40">
    <property type="entry name" value="HEMOCYTE PROTEIN-GLUTAMINE GAMMA-GLUTAMYLTRANSFERASE-LIKE PROTEIN"/>
    <property type="match status" value="1"/>
</dbReference>
<evidence type="ECO:0000313" key="4">
    <source>
        <dbReference type="Proteomes" id="UP000076420"/>
    </source>
</evidence>
<evidence type="ECO:0000256" key="1">
    <source>
        <dbReference type="ARBA" id="ARBA00005968"/>
    </source>
</evidence>
<dbReference type="Gene3D" id="2.60.40.10">
    <property type="entry name" value="Immunoglobulins"/>
    <property type="match status" value="1"/>
</dbReference>
<dbReference type="EnsemblMetazoa" id="BGLB036239-RA">
    <property type="protein sequence ID" value="BGLB036239-PA"/>
    <property type="gene ID" value="BGLB036239"/>
</dbReference>
<dbReference type="InterPro" id="IPR013783">
    <property type="entry name" value="Ig-like_fold"/>
</dbReference>
<dbReference type="InterPro" id="IPR001102">
    <property type="entry name" value="Transglutaminase_N"/>
</dbReference>
<dbReference type="PANTHER" id="PTHR11590">
    <property type="entry name" value="PROTEIN-GLUTAMINE GAMMA-GLUTAMYLTRANSFERASE"/>
    <property type="match status" value="1"/>
</dbReference>
<dbReference type="VEuPathDB" id="VectorBase:BGLB036239"/>
<proteinExistence type="inferred from homology"/>
<dbReference type="Pfam" id="PF00868">
    <property type="entry name" value="Transglut_N"/>
    <property type="match status" value="1"/>
</dbReference>
<feature type="domain" description="Transglutaminase N-terminal" evidence="2">
    <location>
        <begin position="4"/>
        <end position="67"/>
    </location>
</feature>
<dbReference type="Proteomes" id="UP000076420">
    <property type="component" value="Unassembled WGS sequence"/>
</dbReference>
<gene>
    <name evidence="3" type="primary">106070471</name>
</gene>